<feature type="compositionally biased region" description="Polar residues" evidence="1">
    <location>
        <begin position="731"/>
        <end position="746"/>
    </location>
</feature>
<name>A0A8H5HZQ4_9AGAR</name>
<feature type="region of interest" description="Disordered" evidence="1">
    <location>
        <begin position="78"/>
        <end position="106"/>
    </location>
</feature>
<feature type="compositionally biased region" description="Polar residues" evidence="1">
    <location>
        <begin position="80"/>
        <end position="96"/>
    </location>
</feature>
<feature type="region of interest" description="Disordered" evidence="1">
    <location>
        <begin position="415"/>
        <end position="487"/>
    </location>
</feature>
<feature type="compositionally biased region" description="Polar residues" evidence="1">
    <location>
        <begin position="457"/>
        <end position="474"/>
    </location>
</feature>
<sequence length="847" mass="92032">MTGANYMGGKKNQAKARVKDSVGRAQKQHFGSQKLKLKLANHRSEDEPPAPKKSISDIQLAHARHNLKNLGYIAHPIRVSPSTPKSKSTLAKFSQAGSSSGSTRSSRVLEALDTLERTLSTPSRIALTTSSHVALSLRAAIAQVLSIPDLAGLSACPGQRMKRQRSSSSPCARDKSTKCQACLLPLKIAEFPLEPLYAQSPSADEEHVHLHMNISHQGSYSDFEAGLTESGAHADFGHSSDTGDSTLWATYPSTPPKPHHTVSITLQGLTEVRSPQNALNSLSGNIPSDSSVPNLFDYEDPWKALELMLGMAKTPNTPLKKRDIRKMLAEIQTPLSTPGVNDMDNEPSRIFSPRPGFQTNLLHSLLPYSTSEPSASPLSYHSPLHSHRRFDPSLHSISSHGRPNVASQRHHTSFLLHPSSRGTDIYTSSAPRRSPQPVQASHWNSPSLRYNQHRESSGLNVASTPPMQHRSSPGSYPAGSEENSPEDKLMASVLVTPRKFALPPSRKVGSAPRRYNYEYEDVPNDTEKNSSPIYPRMPDAEKPWSLVSGFNNAPNIYQDLPSPLRARYTTPTSTFSNVACQADSPADPCVSIEEPAPAALPRSMSDISSVSNSASEIGNSCISEHLSSPEMRAYYGSSQPLKRVFTSRLSTSPSVSAASLDPRAKLSTQLDMSLHKRVNLHVTHRRFSRALALSTSTVTLNRTSAKCTSQILDSEFNSGKRNIPRPAKSTPLPSFRSNSPSGNFSTQWKHVESENEAAVSRNVQGGRAETPDIQKVPRDVDGRTDGELAAADSAAFSTIDGSAREWKLDVPGNSSNEYGVGALTNSSRAMVPVLSLFEDDDLESDSD</sequence>
<dbReference type="EMBL" id="JAACJN010000006">
    <property type="protein sequence ID" value="KAF5392336.1"/>
    <property type="molecule type" value="Genomic_DNA"/>
</dbReference>
<feature type="region of interest" description="Disordered" evidence="1">
    <location>
        <begin position="391"/>
        <end position="410"/>
    </location>
</feature>
<feature type="compositionally biased region" description="Polar residues" evidence="1">
    <location>
        <begin position="420"/>
        <end position="450"/>
    </location>
</feature>
<feature type="region of interest" description="Disordered" evidence="1">
    <location>
        <begin position="716"/>
        <end position="746"/>
    </location>
</feature>
<comment type="caution">
    <text evidence="2">The sequence shown here is derived from an EMBL/GenBank/DDBJ whole genome shotgun (WGS) entry which is preliminary data.</text>
</comment>
<evidence type="ECO:0000313" key="3">
    <source>
        <dbReference type="Proteomes" id="UP000518752"/>
    </source>
</evidence>
<keyword evidence="3" id="KW-1185">Reference proteome</keyword>
<dbReference type="AlphaFoldDB" id="A0A8H5HZQ4"/>
<proteinExistence type="predicted"/>
<gene>
    <name evidence="2" type="ORF">D9757_001429</name>
</gene>
<organism evidence="2 3">
    <name type="scientific">Collybiopsis confluens</name>
    <dbReference type="NCBI Taxonomy" id="2823264"/>
    <lineage>
        <taxon>Eukaryota</taxon>
        <taxon>Fungi</taxon>
        <taxon>Dikarya</taxon>
        <taxon>Basidiomycota</taxon>
        <taxon>Agaricomycotina</taxon>
        <taxon>Agaricomycetes</taxon>
        <taxon>Agaricomycetidae</taxon>
        <taxon>Agaricales</taxon>
        <taxon>Marasmiineae</taxon>
        <taxon>Omphalotaceae</taxon>
        <taxon>Collybiopsis</taxon>
    </lineage>
</organism>
<dbReference type="OrthoDB" id="3260134at2759"/>
<evidence type="ECO:0000256" key="1">
    <source>
        <dbReference type="SAM" id="MobiDB-lite"/>
    </source>
</evidence>
<feature type="region of interest" description="Disordered" evidence="1">
    <location>
        <begin position="1"/>
        <end position="55"/>
    </location>
</feature>
<reference evidence="2 3" key="1">
    <citation type="journal article" date="2020" name="ISME J.">
        <title>Uncovering the hidden diversity of litter-decomposition mechanisms in mushroom-forming fungi.</title>
        <authorList>
            <person name="Floudas D."/>
            <person name="Bentzer J."/>
            <person name="Ahren D."/>
            <person name="Johansson T."/>
            <person name="Persson P."/>
            <person name="Tunlid A."/>
        </authorList>
    </citation>
    <scope>NUCLEOTIDE SEQUENCE [LARGE SCALE GENOMIC DNA]</scope>
    <source>
        <strain evidence="2 3">CBS 406.79</strain>
    </source>
</reference>
<feature type="compositionally biased region" description="Low complexity" evidence="1">
    <location>
        <begin position="97"/>
        <end position="106"/>
    </location>
</feature>
<accession>A0A8H5HZQ4</accession>
<evidence type="ECO:0000313" key="2">
    <source>
        <dbReference type="EMBL" id="KAF5392336.1"/>
    </source>
</evidence>
<protein>
    <submittedName>
        <fullName evidence="2">Uncharacterized protein</fullName>
    </submittedName>
</protein>
<feature type="compositionally biased region" description="Polar residues" evidence="1">
    <location>
        <begin position="395"/>
        <end position="407"/>
    </location>
</feature>
<dbReference type="Proteomes" id="UP000518752">
    <property type="component" value="Unassembled WGS sequence"/>
</dbReference>